<comment type="catalytic activity">
    <reaction evidence="2">
        <text>oxidized coenzyme F420-(gamma-L-Glu)(n) + a quinol + H(+) = reduced coenzyme F420-(gamma-L-Glu)(n) + a quinone</text>
        <dbReference type="Rhea" id="RHEA:39663"/>
        <dbReference type="Rhea" id="RHEA-COMP:12939"/>
        <dbReference type="Rhea" id="RHEA-COMP:14378"/>
        <dbReference type="ChEBI" id="CHEBI:15378"/>
        <dbReference type="ChEBI" id="CHEBI:24646"/>
        <dbReference type="ChEBI" id="CHEBI:132124"/>
        <dbReference type="ChEBI" id="CHEBI:133980"/>
        <dbReference type="ChEBI" id="CHEBI:139511"/>
    </reaction>
</comment>
<dbReference type="Gene3D" id="2.30.110.10">
    <property type="entry name" value="Electron Transport, Fmn-binding Protein, Chain A"/>
    <property type="match status" value="1"/>
</dbReference>
<organism evidence="3 4">
    <name type="scientific">Mycolicibacterium fallax</name>
    <name type="common">Mycobacterium fallax</name>
    <dbReference type="NCBI Taxonomy" id="1793"/>
    <lineage>
        <taxon>Bacteria</taxon>
        <taxon>Bacillati</taxon>
        <taxon>Actinomycetota</taxon>
        <taxon>Actinomycetes</taxon>
        <taxon>Mycobacteriales</taxon>
        <taxon>Mycobacteriaceae</taxon>
        <taxon>Mycolicibacterium</taxon>
    </lineage>
</organism>
<gene>
    <name evidence="3" type="ORF">AWC04_07480</name>
</gene>
<comment type="caution">
    <text evidence="3">The sequence shown here is derived from an EMBL/GenBank/DDBJ whole genome shotgun (WGS) entry which is preliminary data.</text>
</comment>
<evidence type="ECO:0000256" key="2">
    <source>
        <dbReference type="ARBA" id="ARBA00049106"/>
    </source>
</evidence>
<dbReference type="PANTHER" id="PTHR39428">
    <property type="entry name" value="F420H(2)-DEPENDENT QUINONE REDUCTASE RV1261C"/>
    <property type="match status" value="1"/>
</dbReference>
<dbReference type="NCBIfam" id="TIGR00026">
    <property type="entry name" value="hi_GC_TIGR00026"/>
    <property type="match status" value="1"/>
</dbReference>
<dbReference type="RefSeq" id="WP_085094685.1">
    <property type="nucleotide sequence ID" value="NZ_AP022603.1"/>
</dbReference>
<dbReference type="InterPro" id="IPR012349">
    <property type="entry name" value="Split_barrel_FMN-bd"/>
</dbReference>
<name>A0A1X1RGH7_MYCFA</name>
<dbReference type="OrthoDB" id="8225825at2"/>
<dbReference type="AlphaFoldDB" id="A0A1X1RGH7"/>
<keyword evidence="4" id="KW-1185">Reference proteome</keyword>
<dbReference type="STRING" id="1793.AWC04_07480"/>
<dbReference type="GO" id="GO:0005886">
    <property type="term" value="C:plasma membrane"/>
    <property type="evidence" value="ECO:0007669"/>
    <property type="project" value="TreeGrafter"/>
</dbReference>
<dbReference type="InterPro" id="IPR004378">
    <property type="entry name" value="F420H2_quin_Rdtase"/>
</dbReference>
<dbReference type="Proteomes" id="UP000193484">
    <property type="component" value="Unassembled WGS sequence"/>
</dbReference>
<dbReference type="GO" id="GO:0070967">
    <property type="term" value="F:coenzyme F420 binding"/>
    <property type="evidence" value="ECO:0007669"/>
    <property type="project" value="TreeGrafter"/>
</dbReference>
<proteinExistence type="inferred from homology"/>
<dbReference type="EMBL" id="LQOJ01000027">
    <property type="protein sequence ID" value="ORV05109.1"/>
    <property type="molecule type" value="Genomic_DNA"/>
</dbReference>
<sequence>MPLRYVDPNKTHGPVYRASVRFGRSRPGQFVGRRIQPRVDRVWSRLTRGRGMSFVRSAPLVTTGAKSGLRRRVQLAYFHDGRTAIVMASNYGGERQPQWYHNLKANPDCELAGEPFRATQVVDPDEYQRLFGLAVQVYAGWGDYRDRANRQFPIFRLEPR</sequence>
<comment type="similarity">
    <text evidence="1">Belongs to the F420H(2)-dependent quinone reductase family.</text>
</comment>
<evidence type="ECO:0000256" key="1">
    <source>
        <dbReference type="ARBA" id="ARBA00008710"/>
    </source>
</evidence>
<dbReference type="PANTHER" id="PTHR39428:SF1">
    <property type="entry name" value="F420H(2)-DEPENDENT QUINONE REDUCTASE RV1261C"/>
    <property type="match status" value="1"/>
</dbReference>
<dbReference type="Pfam" id="PF04075">
    <property type="entry name" value="F420H2_quin_red"/>
    <property type="match status" value="1"/>
</dbReference>
<accession>A0A1X1RGH7</accession>
<evidence type="ECO:0000313" key="4">
    <source>
        <dbReference type="Proteomes" id="UP000193484"/>
    </source>
</evidence>
<dbReference type="GO" id="GO:0016491">
    <property type="term" value="F:oxidoreductase activity"/>
    <property type="evidence" value="ECO:0007669"/>
    <property type="project" value="InterPro"/>
</dbReference>
<evidence type="ECO:0000313" key="3">
    <source>
        <dbReference type="EMBL" id="ORV05109.1"/>
    </source>
</evidence>
<reference evidence="3 4" key="1">
    <citation type="submission" date="2016-01" db="EMBL/GenBank/DDBJ databases">
        <title>The new phylogeny of the genus Mycobacterium.</title>
        <authorList>
            <person name="Tarcisio F."/>
            <person name="Conor M."/>
            <person name="Antonella G."/>
            <person name="Elisabetta G."/>
            <person name="Giulia F.S."/>
            <person name="Sara T."/>
            <person name="Anna F."/>
            <person name="Clotilde B."/>
            <person name="Roberto B."/>
            <person name="Veronica D.S."/>
            <person name="Fabio R."/>
            <person name="Monica P."/>
            <person name="Olivier J."/>
            <person name="Enrico T."/>
            <person name="Nicola S."/>
        </authorList>
    </citation>
    <scope>NUCLEOTIDE SEQUENCE [LARGE SCALE GENOMIC DNA]</scope>
    <source>
        <strain evidence="3 4">DSM 44179</strain>
    </source>
</reference>
<protein>
    <submittedName>
        <fullName evidence="3">Nitroreductase</fullName>
    </submittedName>
</protein>